<comment type="caution">
    <text evidence="1">The sequence shown here is derived from an EMBL/GenBank/DDBJ whole genome shotgun (WGS) entry which is preliminary data.</text>
</comment>
<reference evidence="1" key="2">
    <citation type="submission" date="2023-06" db="EMBL/GenBank/DDBJ databases">
        <authorList>
            <consortium name="Lawrence Berkeley National Laboratory"/>
            <person name="Haridas S."/>
            <person name="Hensen N."/>
            <person name="Bonometti L."/>
            <person name="Westerberg I."/>
            <person name="Brannstrom I.O."/>
            <person name="Guillou S."/>
            <person name="Cros-Aarteil S."/>
            <person name="Calhoun S."/>
            <person name="Kuo A."/>
            <person name="Mondo S."/>
            <person name="Pangilinan J."/>
            <person name="Riley R."/>
            <person name="Labutti K."/>
            <person name="Andreopoulos B."/>
            <person name="Lipzen A."/>
            <person name="Chen C."/>
            <person name="Yanf M."/>
            <person name="Daum C."/>
            <person name="Ng V."/>
            <person name="Clum A."/>
            <person name="Steindorff A."/>
            <person name="Ohm R."/>
            <person name="Martin F."/>
            <person name="Silar P."/>
            <person name="Natvig D."/>
            <person name="Lalanne C."/>
            <person name="Gautier V."/>
            <person name="Ament-Velasquez S.L."/>
            <person name="Kruys A."/>
            <person name="Hutchinson M.I."/>
            <person name="Powell A.J."/>
            <person name="Barry K."/>
            <person name="Miller A.N."/>
            <person name="Grigoriev I.V."/>
            <person name="Debuchy R."/>
            <person name="Gladieux P."/>
            <person name="Thoren M.H."/>
            <person name="Johannesson H."/>
        </authorList>
    </citation>
    <scope>NUCLEOTIDE SEQUENCE</scope>
    <source>
        <strain evidence="1">CBS 314.62</strain>
    </source>
</reference>
<dbReference type="AlphaFoldDB" id="A0AAE0XD03"/>
<evidence type="ECO:0000313" key="1">
    <source>
        <dbReference type="EMBL" id="KAK3690203.1"/>
    </source>
</evidence>
<gene>
    <name evidence="1" type="ORF">B0T22DRAFT_441616</name>
</gene>
<dbReference type="EMBL" id="JAULSO010000002">
    <property type="protein sequence ID" value="KAK3690203.1"/>
    <property type="molecule type" value="Genomic_DNA"/>
</dbReference>
<accession>A0AAE0XD03</accession>
<dbReference type="Proteomes" id="UP001270362">
    <property type="component" value="Unassembled WGS sequence"/>
</dbReference>
<proteinExistence type="predicted"/>
<evidence type="ECO:0000313" key="2">
    <source>
        <dbReference type="Proteomes" id="UP001270362"/>
    </source>
</evidence>
<sequence>MSCIDSRATHPFFFCTSSLGFTAKSTLAFVMTANGRHHALNVESIPNLSSTEGFIAVENWPSGRSSSNFAWYAEKQMVTGPPPAVHHQAHESRSDPGNFIRAAALSCQRSLSDFPDIISKFETRLSSGRMQRGRGPCLLSSQVATTNLRLMTRAVRSIAATKVDHDRFALGMQSKLAVCSRLLQSTQEKQQKSTSKQQAQSAALDGLNKAALERAAG</sequence>
<organism evidence="1 2">
    <name type="scientific">Podospora appendiculata</name>
    <dbReference type="NCBI Taxonomy" id="314037"/>
    <lineage>
        <taxon>Eukaryota</taxon>
        <taxon>Fungi</taxon>
        <taxon>Dikarya</taxon>
        <taxon>Ascomycota</taxon>
        <taxon>Pezizomycotina</taxon>
        <taxon>Sordariomycetes</taxon>
        <taxon>Sordariomycetidae</taxon>
        <taxon>Sordariales</taxon>
        <taxon>Podosporaceae</taxon>
        <taxon>Podospora</taxon>
    </lineage>
</organism>
<reference evidence="1" key="1">
    <citation type="journal article" date="2023" name="Mol. Phylogenet. Evol.">
        <title>Genome-scale phylogeny and comparative genomics of the fungal order Sordariales.</title>
        <authorList>
            <person name="Hensen N."/>
            <person name="Bonometti L."/>
            <person name="Westerberg I."/>
            <person name="Brannstrom I.O."/>
            <person name="Guillou S."/>
            <person name="Cros-Aarteil S."/>
            <person name="Calhoun S."/>
            <person name="Haridas S."/>
            <person name="Kuo A."/>
            <person name="Mondo S."/>
            <person name="Pangilinan J."/>
            <person name="Riley R."/>
            <person name="LaButti K."/>
            <person name="Andreopoulos B."/>
            <person name="Lipzen A."/>
            <person name="Chen C."/>
            <person name="Yan M."/>
            <person name="Daum C."/>
            <person name="Ng V."/>
            <person name="Clum A."/>
            <person name="Steindorff A."/>
            <person name="Ohm R.A."/>
            <person name="Martin F."/>
            <person name="Silar P."/>
            <person name="Natvig D.O."/>
            <person name="Lalanne C."/>
            <person name="Gautier V."/>
            <person name="Ament-Velasquez S.L."/>
            <person name="Kruys A."/>
            <person name="Hutchinson M.I."/>
            <person name="Powell A.J."/>
            <person name="Barry K."/>
            <person name="Miller A.N."/>
            <person name="Grigoriev I.V."/>
            <person name="Debuchy R."/>
            <person name="Gladieux P."/>
            <person name="Hiltunen Thoren M."/>
            <person name="Johannesson H."/>
        </authorList>
    </citation>
    <scope>NUCLEOTIDE SEQUENCE</scope>
    <source>
        <strain evidence="1">CBS 314.62</strain>
    </source>
</reference>
<protein>
    <submittedName>
        <fullName evidence="1">Uncharacterized protein</fullName>
    </submittedName>
</protein>
<keyword evidence="2" id="KW-1185">Reference proteome</keyword>
<name>A0AAE0XD03_9PEZI</name>